<name>A0ABV1IHX4_9ACTN</name>
<dbReference type="EMBL" id="JBBNGS010000007">
    <property type="protein sequence ID" value="MEQ2637621.1"/>
    <property type="molecule type" value="Genomic_DNA"/>
</dbReference>
<reference evidence="1 2" key="1">
    <citation type="submission" date="2024-04" db="EMBL/GenBank/DDBJ databases">
        <title>Human intestinal bacterial collection.</title>
        <authorList>
            <person name="Pauvert C."/>
            <person name="Hitch T.C.A."/>
            <person name="Clavel T."/>
        </authorList>
    </citation>
    <scope>NUCLEOTIDE SEQUENCE [LARGE SCALE GENOMIC DNA]</scope>
    <source>
        <strain evidence="1 2">CLA-AA-H197</strain>
    </source>
</reference>
<organism evidence="1 2">
    <name type="scientific">Paratractidigestivibacter faecalis</name>
    <dbReference type="NCBI Taxonomy" id="2292441"/>
    <lineage>
        <taxon>Bacteria</taxon>
        <taxon>Bacillati</taxon>
        <taxon>Actinomycetota</taxon>
        <taxon>Coriobacteriia</taxon>
        <taxon>Coriobacteriales</taxon>
        <taxon>Atopobiaceae</taxon>
        <taxon>Paratractidigestivibacter</taxon>
    </lineage>
</organism>
<comment type="caution">
    <text evidence="1">The sequence shown here is derived from an EMBL/GenBank/DDBJ whole genome shotgun (WGS) entry which is preliminary data.</text>
</comment>
<keyword evidence="2" id="KW-1185">Reference proteome</keyword>
<sequence length="89" mass="9822">MDISFDFRSEDYGELQHLVDALFAPGVSRYATVTKLDVLMRAEAFDLCADLAEVIDLLPSSTFTRTQLCDQMNSILSGHGWGGVYGTVE</sequence>
<dbReference type="Proteomes" id="UP001478817">
    <property type="component" value="Unassembled WGS sequence"/>
</dbReference>
<gene>
    <name evidence="1" type="ORF">AAAT05_04605</name>
</gene>
<accession>A0ABV1IHX4</accession>
<dbReference type="RefSeq" id="WP_349182178.1">
    <property type="nucleotide sequence ID" value="NZ_JBBNGS010000007.1"/>
</dbReference>
<evidence type="ECO:0000313" key="1">
    <source>
        <dbReference type="EMBL" id="MEQ2637621.1"/>
    </source>
</evidence>
<protein>
    <submittedName>
        <fullName evidence="1">Uncharacterized protein</fullName>
    </submittedName>
</protein>
<proteinExistence type="predicted"/>
<evidence type="ECO:0000313" key="2">
    <source>
        <dbReference type="Proteomes" id="UP001478817"/>
    </source>
</evidence>